<evidence type="ECO:0000313" key="3">
    <source>
        <dbReference type="Proteomes" id="UP000306317"/>
    </source>
</evidence>
<comment type="caution">
    <text evidence="2">The sequence shown here is derived from an EMBL/GenBank/DDBJ whole genome shotgun (WGS) entry which is preliminary data.</text>
</comment>
<dbReference type="InterPro" id="IPR010982">
    <property type="entry name" value="Lambda_DNA-bd_dom_sf"/>
</dbReference>
<protein>
    <submittedName>
        <fullName evidence="2">Uncharacterized protein</fullName>
    </submittedName>
</protein>
<keyword evidence="3" id="KW-1185">Reference proteome</keyword>
<dbReference type="OrthoDB" id="5959383at2"/>
<dbReference type="Proteomes" id="UP000306317">
    <property type="component" value="Unassembled WGS sequence"/>
</dbReference>
<feature type="compositionally biased region" description="Low complexity" evidence="1">
    <location>
        <begin position="151"/>
        <end position="163"/>
    </location>
</feature>
<reference evidence="2 3" key="1">
    <citation type="submission" date="2017-02" db="EMBL/GenBank/DDBJ databases">
        <title>Whole genome sequencing of Rhodanobacter lindaniclasticus DSM 17932.</title>
        <authorList>
            <person name="Kumar S."/>
            <person name="Patil P."/>
            <person name="Patil P.B."/>
        </authorList>
    </citation>
    <scope>NUCLEOTIDE SEQUENCE [LARGE SCALE GENOMIC DNA]</scope>
    <source>
        <strain evidence="2 3">DSM 17932</strain>
    </source>
</reference>
<feature type="region of interest" description="Disordered" evidence="1">
    <location>
        <begin position="245"/>
        <end position="264"/>
    </location>
</feature>
<evidence type="ECO:0000313" key="2">
    <source>
        <dbReference type="EMBL" id="THD09447.1"/>
    </source>
</evidence>
<dbReference type="GO" id="GO:0003677">
    <property type="term" value="F:DNA binding"/>
    <property type="evidence" value="ECO:0007669"/>
    <property type="project" value="InterPro"/>
</dbReference>
<dbReference type="Gene3D" id="1.10.260.40">
    <property type="entry name" value="lambda repressor-like DNA-binding domains"/>
    <property type="match status" value="1"/>
</dbReference>
<evidence type="ECO:0000256" key="1">
    <source>
        <dbReference type="SAM" id="MobiDB-lite"/>
    </source>
</evidence>
<accession>A0A4S3KKT6</accession>
<dbReference type="EMBL" id="MWIO01000008">
    <property type="protein sequence ID" value="THD09447.1"/>
    <property type="molecule type" value="Genomic_DNA"/>
</dbReference>
<feature type="compositionally biased region" description="Polar residues" evidence="1">
    <location>
        <begin position="245"/>
        <end position="256"/>
    </location>
</feature>
<feature type="region of interest" description="Disordered" evidence="1">
    <location>
        <begin position="147"/>
        <end position="193"/>
    </location>
</feature>
<dbReference type="AlphaFoldDB" id="A0A4S3KKT6"/>
<name>A0A4S3KKT6_9GAMM</name>
<dbReference type="InterPro" id="IPR021077">
    <property type="entry name" value="Phage_phi-Lf_Orf112"/>
</dbReference>
<proteinExistence type="predicted"/>
<dbReference type="Pfam" id="PF12375">
    <property type="entry name" value="DUF3653"/>
    <property type="match status" value="1"/>
</dbReference>
<sequence>MSRLRAAEYLGVSVRTIRHWDAGRNRVPWSAVRLLRLVRSGQLGGLFEEWEGWTINRLGLHSPDGRTFRERDMRQLWLTVTQAALFRESYQRARSGGVGAQPLRAREGVSQAGRVAVDAAVSTPAAPAPPPTMAPPLSRRTALSTFPASRAAPAQPAAGTAAGAAGGTAGAAGQLGDRGATADQCGGSGRGAKVTPQCHHEAAFLGGTLGACNMEQTAPVCHSSALPHGSADLPCANRGGNKLNGLQSDVTLTPRQEPSCKGVA</sequence>
<dbReference type="NCBIfam" id="NF040522">
    <property type="entry name" value="VC1465_fam"/>
    <property type="match status" value="1"/>
</dbReference>
<gene>
    <name evidence="2" type="ORF">B1991_02280</name>
</gene>
<organism evidence="2 3">
    <name type="scientific">Rhodanobacter lindaniclasticus</name>
    <dbReference type="NCBI Taxonomy" id="75310"/>
    <lineage>
        <taxon>Bacteria</taxon>
        <taxon>Pseudomonadati</taxon>
        <taxon>Pseudomonadota</taxon>
        <taxon>Gammaproteobacteria</taxon>
        <taxon>Lysobacterales</taxon>
        <taxon>Rhodanobacteraceae</taxon>
        <taxon>Rhodanobacter</taxon>
    </lineage>
</organism>